<dbReference type="AlphaFoldDB" id="A0A8D2CY46"/>
<evidence type="ECO:0000256" key="3">
    <source>
        <dbReference type="ARBA" id="ARBA00022771"/>
    </source>
</evidence>
<dbReference type="SUPFAM" id="SSF47353">
    <property type="entry name" value="Retrovirus capsid dimerization domain-like"/>
    <property type="match status" value="1"/>
</dbReference>
<dbReference type="PANTHER" id="PTHR45935">
    <property type="entry name" value="PROTEIN ZBED8-RELATED"/>
    <property type="match status" value="1"/>
</dbReference>
<dbReference type="InterPro" id="IPR003309">
    <property type="entry name" value="SCAN_dom"/>
</dbReference>
<evidence type="ECO:0000256" key="5">
    <source>
        <dbReference type="ARBA" id="ARBA00023242"/>
    </source>
</evidence>
<feature type="domain" description="SCAN box" evidence="7">
    <location>
        <begin position="58"/>
        <end position="124"/>
    </location>
</feature>
<reference evidence="8" key="2">
    <citation type="submission" date="2025-09" db="UniProtKB">
        <authorList>
            <consortium name="Ensembl"/>
        </authorList>
    </citation>
    <scope>IDENTIFICATION</scope>
</reference>
<keyword evidence="3" id="KW-0863">Zinc-finger</keyword>
<dbReference type="Ensembl" id="ENSSVLT00005018351.1">
    <property type="protein sequence ID" value="ENSSVLP00005016512.1"/>
    <property type="gene ID" value="ENSSVLG00005013131.1"/>
</dbReference>
<keyword evidence="2" id="KW-0677">Repeat</keyword>
<dbReference type="Proteomes" id="UP000694564">
    <property type="component" value="Chromosome X"/>
</dbReference>
<dbReference type="OrthoDB" id="6077919at2759"/>
<reference evidence="8" key="1">
    <citation type="submission" date="2025-08" db="UniProtKB">
        <authorList>
            <consortium name="Ensembl"/>
        </authorList>
    </citation>
    <scope>IDENTIFICATION</scope>
</reference>
<accession>A0A8D2CY46</accession>
<comment type="subcellular location">
    <subcellularLocation>
        <location evidence="6">Nucleus</location>
    </subcellularLocation>
</comment>
<dbReference type="GO" id="GO:0005634">
    <property type="term" value="C:nucleus"/>
    <property type="evidence" value="ECO:0007669"/>
    <property type="project" value="UniProtKB-SubCell"/>
</dbReference>
<dbReference type="PANTHER" id="PTHR45935:SF15">
    <property type="entry name" value="SCAN BOX DOMAIN-CONTAINING PROTEIN"/>
    <property type="match status" value="1"/>
</dbReference>
<dbReference type="PROSITE" id="PS50804">
    <property type="entry name" value="SCAN_BOX"/>
    <property type="match status" value="1"/>
</dbReference>
<evidence type="ECO:0000256" key="6">
    <source>
        <dbReference type="PROSITE-ProRule" id="PRU00187"/>
    </source>
</evidence>
<dbReference type="FunFam" id="1.10.4020.10:FF:000001">
    <property type="entry name" value="zinc finger protein 263 isoform X1"/>
    <property type="match status" value="1"/>
</dbReference>
<proteinExistence type="predicted"/>
<sequence length="157" mass="18268">MQKPELVLLRLGKTPGCRETRLLEGAMTLRADAATEAAWLCKGDPMLHDHSNDCEVLRQHFRQFQYTEAAGPREAFSRLWELCCRWLKPKMRSMEQILELLVLEQFLTILPVEMETWVSAYGPEKSGLWVILWFEYEVFPQSSSLNAGMFRGKMTRL</sequence>
<organism evidence="8 9">
    <name type="scientific">Sciurus vulgaris</name>
    <name type="common">Eurasian red squirrel</name>
    <dbReference type="NCBI Taxonomy" id="55149"/>
    <lineage>
        <taxon>Eukaryota</taxon>
        <taxon>Metazoa</taxon>
        <taxon>Chordata</taxon>
        <taxon>Craniata</taxon>
        <taxon>Vertebrata</taxon>
        <taxon>Euteleostomi</taxon>
        <taxon>Mammalia</taxon>
        <taxon>Eutheria</taxon>
        <taxon>Euarchontoglires</taxon>
        <taxon>Glires</taxon>
        <taxon>Rodentia</taxon>
        <taxon>Sciuromorpha</taxon>
        <taxon>Sciuridae</taxon>
        <taxon>Sciurinae</taxon>
        <taxon>Sciurini</taxon>
        <taxon>Sciurus</taxon>
    </lineage>
</organism>
<protein>
    <recommendedName>
        <fullName evidence="7">SCAN box domain-containing protein</fullName>
    </recommendedName>
</protein>
<evidence type="ECO:0000259" key="7">
    <source>
        <dbReference type="PROSITE" id="PS50804"/>
    </source>
</evidence>
<name>A0A8D2CY46_SCIVU</name>
<dbReference type="GeneTree" id="ENSGT00940000160108"/>
<dbReference type="Pfam" id="PF02023">
    <property type="entry name" value="SCAN"/>
    <property type="match status" value="1"/>
</dbReference>
<keyword evidence="5 6" id="KW-0539">Nucleus</keyword>
<dbReference type="GO" id="GO:0008270">
    <property type="term" value="F:zinc ion binding"/>
    <property type="evidence" value="ECO:0007669"/>
    <property type="project" value="UniProtKB-KW"/>
</dbReference>
<evidence type="ECO:0000313" key="9">
    <source>
        <dbReference type="Proteomes" id="UP000694564"/>
    </source>
</evidence>
<evidence type="ECO:0000256" key="1">
    <source>
        <dbReference type="ARBA" id="ARBA00022723"/>
    </source>
</evidence>
<keyword evidence="1" id="KW-0479">Metal-binding</keyword>
<evidence type="ECO:0000256" key="4">
    <source>
        <dbReference type="ARBA" id="ARBA00022833"/>
    </source>
</evidence>
<evidence type="ECO:0000313" key="8">
    <source>
        <dbReference type="Ensembl" id="ENSSVLP00005016512.1"/>
    </source>
</evidence>
<keyword evidence="9" id="KW-1185">Reference proteome</keyword>
<dbReference type="CDD" id="cd07936">
    <property type="entry name" value="SCAN"/>
    <property type="match status" value="1"/>
</dbReference>
<dbReference type="Gene3D" id="1.10.4020.10">
    <property type="entry name" value="DNA breaking-rejoining enzymes"/>
    <property type="match status" value="1"/>
</dbReference>
<dbReference type="InterPro" id="IPR050916">
    <property type="entry name" value="SCAN-C2H2_zinc_finger"/>
</dbReference>
<keyword evidence="4" id="KW-0862">Zinc</keyword>
<evidence type="ECO:0000256" key="2">
    <source>
        <dbReference type="ARBA" id="ARBA00022737"/>
    </source>
</evidence>
<dbReference type="InterPro" id="IPR038269">
    <property type="entry name" value="SCAN_sf"/>
</dbReference>
<dbReference type="SMART" id="SM00431">
    <property type="entry name" value="SCAN"/>
    <property type="match status" value="1"/>
</dbReference>